<dbReference type="PROSITE" id="PS51762">
    <property type="entry name" value="GH16_2"/>
    <property type="match status" value="1"/>
</dbReference>
<comment type="similarity">
    <text evidence="2">Belongs to the SKN1/KRE6 family.</text>
</comment>
<dbReference type="GO" id="GO:0006078">
    <property type="term" value="P:(1-&gt;6)-beta-D-glucan biosynthetic process"/>
    <property type="evidence" value="ECO:0007669"/>
    <property type="project" value="TreeGrafter"/>
</dbReference>
<sequence>MSDPGGAHGRNPYPFSPTPSGSNVNLLPTMGGGGPGGPPSRRTSMRSFGGASSIAGTGSSDTHSISEKFHLAADPTMWDSDLTRPEPDDALHTPDPRLDRGKSGTIFTGRGMENIGCLFILGAGIVALFLGYPVAQHFTQKHTTNTISANVVNGTGQVPSIGNFGLIDLETPKELHKIYGFHDPTQELQLVFSDEFNTDGRTFYPGDDPFWEAGDMHYWSTNDLEWYDPKAITTRGGALEITMTEAPDPSQNHNLNYTSGMMSTWNKFCFTGGLILANVQLPGTNDVFGLWPAVWTLGNLGRAGYGATLDGMWPYSYDSCDVGTLANQTHPGGGPVAAADTGTNNGQLSILPGMRLSRCTCAGESHPGPIHADGSYVGRSAPEIDMFEAQIGGSSPNNFGAVSQSAQWAPFNAYYAWYNTSDNFQIPDPAISQLNSYAGGTLQQASSVVSQSNQTCYQLVQDCFALYGFQYQPGYDSGYVSWIANGKVSWSVSGAGFQADTRVEIGPRPVTEEPLYIIVNLAISHSFSWIDFERLIFPAIMRVDYIRVYQPADQINIGCDPPNRPTQDYINTYIEAYTNPNLTTWTTDYKQVQPKNNLTAACT</sequence>
<dbReference type="FunFam" id="2.60.120.200:FF:000135">
    <property type="entry name" value="Related to KRE6-glucan synthase subunit"/>
    <property type="match status" value="1"/>
</dbReference>
<comment type="caution">
    <text evidence="12">The sequence shown here is derived from an EMBL/GenBank/DDBJ whole genome shotgun (WGS) entry which is preliminary data.</text>
</comment>
<dbReference type="AlphaFoldDB" id="A0AAD2HXJ6"/>
<dbReference type="GO" id="GO:0015926">
    <property type="term" value="F:glucosidase activity"/>
    <property type="evidence" value="ECO:0007669"/>
    <property type="project" value="TreeGrafter"/>
</dbReference>
<evidence type="ECO:0000256" key="1">
    <source>
        <dbReference type="ARBA" id="ARBA00004606"/>
    </source>
</evidence>
<protein>
    <recommendedName>
        <fullName evidence="11">GH16 domain-containing protein</fullName>
    </recommendedName>
</protein>
<keyword evidence="4" id="KW-0735">Signal-anchor</keyword>
<dbReference type="InterPro" id="IPR013320">
    <property type="entry name" value="ConA-like_dom_sf"/>
</dbReference>
<dbReference type="InterPro" id="IPR000757">
    <property type="entry name" value="Beta-glucanase-like"/>
</dbReference>
<evidence type="ECO:0000313" key="13">
    <source>
        <dbReference type="Proteomes" id="UP001295794"/>
    </source>
</evidence>
<proteinExistence type="inferred from homology"/>
<evidence type="ECO:0000256" key="7">
    <source>
        <dbReference type="ARBA" id="ARBA00023180"/>
    </source>
</evidence>
<dbReference type="InterPro" id="IPR005629">
    <property type="entry name" value="Skn1/Kre6/Sbg1"/>
</dbReference>
<comment type="subcellular location">
    <subcellularLocation>
        <location evidence="1">Membrane</location>
        <topology evidence="1">Single-pass type II membrane protein</topology>
    </subcellularLocation>
</comment>
<keyword evidence="7" id="KW-0325">Glycoprotein</keyword>
<keyword evidence="5 10" id="KW-1133">Transmembrane helix</keyword>
<evidence type="ECO:0000259" key="11">
    <source>
        <dbReference type="PROSITE" id="PS51762"/>
    </source>
</evidence>
<evidence type="ECO:0000256" key="9">
    <source>
        <dbReference type="SAM" id="MobiDB-lite"/>
    </source>
</evidence>
<evidence type="ECO:0000256" key="6">
    <source>
        <dbReference type="ARBA" id="ARBA00023136"/>
    </source>
</evidence>
<feature type="compositionally biased region" description="Basic and acidic residues" evidence="9">
    <location>
        <begin position="81"/>
        <end position="97"/>
    </location>
</feature>
<dbReference type="EMBL" id="CAVNYO010000472">
    <property type="protein sequence ID" value="CAK5283687.1"/>
    <property type="molecule type" value="Genomic_DNA"/>
</dbReference>
<evidence type="ECO:0000256" key="3">
    <source>
        <dbReference type="ARBA" id="ARBA00022692"/>
    </source>
</evidence>
<evidence type="ECO:0000313" key="12">
    <source>
        <dbReference type="EMBL" id="CAK5283687.1"/>
    </source>
</evidence>
<feature type="domain" description="GH16" evidence="11">
    <location>
        <begin position="179"/>
        <end position="554"/>
    </location>
</feature>
<dbReference type="Gene3D" id="2.60.120.200">
    <property type="match status" value="2"/>
</dbReference>
<dbReference type="Pfam" id="PF03935">
    <property type="entry name" value="SKN1_KRE6_Sbg1"/>
    <property type="match status" value="1"/>
</dbReference>
<dbReference type="GO" id="GO:0005789">
    <property type="term" value="C:endoplasmic reticulum membrane"/>
    <property type="evidence" value="ECO:0007669"/>
    <property type="project" value="TreeGrafter"/>
</dbReference>
<keyword evidence="6 10" id="KW-0472">Membrane</keyword>
<dbReference type="GO" id="GO:0005886">
    <property type="term" value="C:plasma membrane"/>
    <property type="evidence" value="ECO:0007669"/>
    <property type="project" value="TreeGrafter"/>
</dbReference>
<evidence type="ECO:0000256" key="5">
    <source>
        <dbReference type="ARBA" id="ARBA00022989"/>
    </source>
</evidence>
<keyword evidence="13" id="KW-1185">Reference proteome</keyword>
<evidence type="ECO:0000256" key="4">
    <source>
        <dbReference type="ARBA" id="ARBA00022968"/>
    </source>
</evidence>
<feature type="transmembrane region" description="Helical" evidence="10">
    <location>
        <begin position="115"/>
        <end position="135"/>
    </location>
</feature>
<dbReference type="GO" id="GO:0031505">
    <property type="term" value="P:fungal-type cell wall organization"/>
    <property type="evidence" value="ECO:0007669"/>
    <property type="project" value="TreeGrafter"/>
</dbReference>
<evidence type="ECO:0000256" key="2">
    <source>
        <dbReference type="ARBA" id="ARBA00010962"/>
    </source>
</evidence>
<keyword evidence="8" id="KW-0961">Cell wall biogenesis/degradation</keyword>
<organism evidence="12 13">
    <name type="scientific">Mycena citricolor</name>
    <dbReference type="NCBI Taxonomy" id="2018698"/>
    <lineage>
        <taxon>Eukaryota</taxon>
        <taxon>Fungi</taxon>
        <taxon>Dikarya</taxon>
        <taxon>Basidiomycota</taxon>
        <taxon>Agaricomycotina</taxon>
        <taxon>Agaricomycetes</taxon>
        <taxon>Agaricomycetidae</taxon>
        <taxon>Agaricales</taxon>
        <taxon>Marasmiineae</taxon>
        <taxon>Mycenaceae</taxon>
        <taxon>Mycena</taxon>
    </lineage>
</organism>
<accession>A0AAD2HXJ6</accession>
<name>A0AAD2HXJ6_9AGAR</name>
<dbReference type="PANTHER" id="PTHR31361:SF1">
    <property type="entry name" value="BETA-GLUCAN SYNTHESIS-ASSOCIATED PROTEIN KRE6-RELATED"/>
    <property type="match status" value="1"/>
</dbReference>
<dbReference type="Proteomes" id="UP001295794">
    <property type="component" value="Unassembled WGS sequence"/>
</dbReference>
<evidence type="ECO:0000256" key="10">
    <source>
        <dbReference type="SAM" id="Phobius"/>
    </source>
</evidence>
<feature type="region of interest" description="Disordered" evidence="9">
    <location>
        <begin position="76"/>
        <end position="97"/>
    </location>
</feature>
<feature type="region of interest" description="Disordered" evidence="9">
    <location>
        <begin position="1"/>
        <end position="63"/>
    </location>
</feature>
<reference evidence="12" key="1">
    <citation type="submission" date="2023-11" db="EMBL/GenBank/DDBJ databases">
        <authorList>
            <person name="De Vega J J."/>
            <person name="De Vega J J."/>
        </authorList>
    </citation>
    <scope>NUCLEOTIDE SEQUENCE</scope>
</reference>
<dbReference type="PANTHER" id="PTHR31361">
    <property type="entry name" value="BETA-GLUCAN SYNTHESIS-ASSOCIATED PROTEIN KRE6-RELATED"/>
    <property type="match status" value="1"/>
</dbReference>
<keyword evidence="3 10" id="KW-0812">Transmembrane</keyword>
<dbReference type="SUPFAM" id="SSF49899">
    <property type="entry name" value="Concanavalin A-like lectins/glucanases"/>
    <property type="match status" value="1"/>
</dbReference>
<feature type="compositionally biased region" description="Low complexity" evidence="9">
    <location>
        <begin position="47"/>
        <end position="60"/>
    </location>
</feature>
<gene>
    <name evidence="12" type="ORF">MYCIT1_LOCUS36414</name>
</gene>
<evidence type="ECO:0000256" key="8">
    <source>
        <dbReference type="ARBA" id="ARBA00023316"/>
    </source>
</evidence>